<evidence type="ECO:0000313" key="3">
    <source>
        <dbReference type="EMBL" id="MDZ5000549.1"/>
    </source>
</evidence>
<dbReference type="Proteomes" id="UP001291306">
    <property type="component" value="Unassembled WGS sequence"/>
</dbReference>
<dbReference type="PANTHER" id="PTHR23135">
    <property type="entry name" value="MUR LIGASE FAMILY MEMBER"/>
    <property type="match status" value="1"/>
</dbReference>
<feature type="domain" description="Mur ligase C-terminal" evidence="2">
    <location>
        <begin position="57"/>
        <end position="182"/>
    </location>
</feature>
<name>A0AAW9I973_CLOPF</name>
<reference evidence="3" key="1">
    <citation type="submission" date="2019-11" db="EMBL/GenBank/DDBJ databases">
        <title>Characterization of Clostridium perfringens isolates from swine manure treated agricultural soils.</title>
        <authorList>
            <person name="Wushke S.T."/>
        </authorList>
    </citation>
    <scope>NUCLEOTIDE SEQUENCE</scope>
    <source>
        <strain evidence="3">X26</strain>
    </source>
</reference>
<accession>A0AAW9I973</accession>
<comment type="caution">
    <text evidence="3">The sequence shown here is derived from an EMBL/GenBank/DDBJ whole genome shotgun (WGS) entry which is preliminary data.</text>
</comment>
<organism evidence="3 4">
    <name type="scientific">Clostridium perfringens</name>
    <dbReference type="NCBI Taxonomy" id="1502"/>
    <lineage>
        <taxon>Bacteria</taxon>
        <taxon>Bacillati</taxon>
        <taxon>Bacillota</taxon>
        <taxon>Clostridia</taxon>
        <taxon>Eubacteriales</taxon>
        <taxon>Clostridiaceae</taxon>
        <taxon>Clostridium</taxon>
    </lineage>
</organism>
<evidence type="ECO:0000313" key="4">
    <source>
        <dbReference type="Proteomes" id="UP001291306"/>
    </source>
</evidence>
<dbReference type="PANTHER" id="PTHR23135:SF18">
    <property type="entry name" value="CYANOPHYCIN SYNTHETASE"/>
    <property type="match status" value="1"/>
</dbReference>
<dbReference type="GO" id="GO:0016881">
    <property type="term" value="F:acid-amino acid ligase activity"/>
    <property type="evidence" value="ECO:0007669"/>
    <property type="project" value="InterPro"/>
</dbReference>
<protein>
    <submittedName>
        <fullName evidence="3">Cyanophycin synthetase</fullName>
    </submittedName>
</protein>
<dbReference type="RefSeq" id="WP_322458811.1">
    <property type="nucleotide sequence ID" value="NZ_WNVC01000428.1"/>
</dbReference>
<feature type="non-terminal residue" evidence="3">
    <location>
        <position position="1"/>
    </location>
</feature>
<evidence type="ECO:0000259" key="2">
    <source>
        <dbReference type="Pfam" id="PF02875"/>
    </source>
</evidence>
<gene>
    <name evidence="3" type="ORF">GNF79_16045</name>
</gene>
<evidence type="ECO:0000256" key="1">
    <source>
        <dbReference type="ARBA" id="ARBA00004752"/>
    </source>
</evidence>
<dbReference type="Pfam" id="PF02875">
    <property type="entry name" value="Mur_ligase_C"/>
    <property type="match status" value="1"/>
</dbReference>
<dbReference type="Gene3D" id="3.90.190.20">
    <property type="entry name" value="Mur ligase, C-terminal domain"/>
    <property type="match status" value="1"/>
</dbReference>
<dbReference type="InterPro" id="IPR004101">
    <property type="entry name" value="Mur_ligase_C"/>
</dbReference>
<proteinExistence type="predicted"/>
<sequence>HIICKVDEVPITLDGKLEFNIENILAVCGALVGMKVDYCMIKNGITSYLLNSDKNLGRFNCYDVNGINVILDYGHNLDGYNAVLSAVRDMNRGAIYGVVGIPGDRSNDMALDIGKISCEYLDYIIVKEDKDLRGRKKGEIAEIIVNGILSKNSKKKYEVVLKEEEALVKALNIAQKGDTVVVFFEDIEPLVSIIKEFSDYKDEKSNLSFG</sequence>
<dbReference type="SUPFAM" id="SSF53244">
    <property type="entry name" value="MurD-like peptide ligases, peptide-binding domain"/>
    <property type="match status" value="1"/>
</dbReference>
<dbReference type="AlphaFoldDB" id="A0AAW9I973"/>
<dbReference type="EMBL" id="WNVC01000428">
    <property type="protein sequence ID" value="MDZ5000549.1"/>
    <property type="molecule type" value="Genomic_DNA"/>
</dbReference>
<comment type="pathway">
    <text evidence="1">Cell wall biogenesis; peptidoglycan biosynthesis.</text>
</comment>
<dbReference type="InterPro" id="IPR036615">
    <property type="entry name" value="Mur_ligase_C_dom_sf"/>
</dbReference>
<feature type="non-terminal residue" evidence="3">
    <location>
        <position position="210"/>
    </location>
</feature>